<dbReference type="eggNOG" id="COG4222">
    <property type="taxonomic scope" value="Bacteria"/>
</dbReference>
<protein>
    <recommendedName>
        <fullName evidence="2">Phytase-like domain-containing protein</fullName>
    </recommendedName>
</protein>
<dbReference type="OrthoDB" id="9798539at2"/>
<organism evidence="3 4">
    <name type="scientific">Sulfuricella denitrificans (strain DSM 22764 / NBRC 105220 / skB26)</name>
    <dbReference type="NCBI Taxonomy" id="1163617"/>
    <lineage>
        <taxon>Bacteria</taxon>
        <taxon>Pseudomonadati</taxon>
        <taxon>Pseudomonadota</taxon>
        <taxon>Betaproteobacteria</taxon>
        <taxon>Nitrosomonadales</taxon>
        <taxon>Sulfuricellaceae</taxon>
        <taxon>Sulfuricella</taxon>
    </lineage>
</organism>
<accession>S6B8B4</accession>
<sequence length="474" mass="49032">MTKKMLLPALIASLFAASAANAATTLIAIGSLSGNAFDLSSETHGLLENGVAGNLLGGVGSGFAWAGGSTFIALPDRGPNALAYNPLVADTTSYIDRFHTINFSLTQNSGPGLAYNLTPTLTKTTLLSSASPLNYGTGALGTDSTYTLGSGVPALNATNNTNYFTGRSDGFNSALPSSNANNARLDPEGIRVSNDGKSVFVSDEYGPYVRQFDRASGQLIKSFALPGNLAVAVQGPTTASELAPNNTTGRVANKGMEGLAITPDGKTLVGVMQAPLLQDGSKQLRIVTIDIATGATKEFGYRLTTGSGVSEIVAINDHEFLLDERDGKGLGDGTAAVVKQLFKVDITGATDISGVANMTSSTPAVSKTLFLDVVAELNAKGIASTAIPSKLEGFAFGEDLADGRHTLWMANDNDFDTATSGDNKFYVFAIDANTLSTFQAQNITPSAVPVPAAAWLFGSGLLGLAGFARRRYPS</sequence>
<evidence type="ECO:0000256" key="1">
    <source>
        <dbReference type="SAM" id="SignalP"/>
    </source>
</evidence>
<feature type="signal peptide" evidence="1">
    <location>
        <begin position="1"/>
        <end position="22"/>
    </location>
</feature>
<dbReference type="Pfam" id="PF13449">
    <property type="entry name" value="Phytase-like"/>
    <property type="match status" value="1"/>
</dbReference>
<dbReference type="Gene3D" id="2.130.10.10">
    <property type="entry name" value="YVTN repeat-like/Quinoprotein amine dehydrogenase"/>
    <property type="match status" value="1"/>
</dbReference>
<dbReference type="EMBL" id="AP013066">
    <property type="protein sequence ID" value="BAN36632.1"/>
    <property type="molecule type" value="Genomic_DNA"/>
</dbReference>
<gene>
    <name evidence="3" type="ORF">SCD_n02833</name>
</gene>
<feature type="domain" description="Phytase-like" evidence="2">
    <location>
        <begin position="57"/>
        <end position="415"/>
    </location>
</feature>
<dbReference type="KEGG" id="sdr:SCD_n02833"/>
<dbReference type="InterPro" id="IPR015943">
    <property type="entry name" value="WD40/YVTN_repeat-like_dom_sf"/>
</dbReference>
<dbReference type="HOGENOM" id="CLU_582416_0_0_4"/>
<evidence type="ECO:0000313" key="3">
    <source>
        <dbReference type="EMBL" id="BAN36632.1"/>
    </source>
</evidence>
<dbReference type="PANTHER" id="PTHR37957:SF1">
    <property type="entry name" value="PHYTASE-LIKE DOMAIN-CONTAINING PROTEIN"/>
    <property type="match status" value="1"/>
</dbReference>
<name>S6B8B4_SULDS</name>
<dbReference type="Proteomes" id="UP000015559">
    <property type="component" value="Chromosome"/>
</dbReference>
<proteinExistence type="predicted"/>
<dbReference type="AlphaFoldDB" id="S6B8B4"/>
<keyword evidence="1" id="KW-0732">Signal</keyword>
<dbReference type="PANTHER" id="PTHR37957">
    <property type="entry name" value="BLR7070 PROTEIN"/>
    <property type="match status" value="1"/>
</dbReference>
<feature type="chain" id="PRO_5004536725" description="Phytase-like domain-containing protein" evidence="1">
    <location>
        <begin position="23"/>
        <end position="474"/>
    </location>
</feature>
<dbReference type="RefSeq" id="WP_009207407.1">
    <property type="nucleotide sequence ID" value="NC_022357.1"/>
</dbReference>
<dbReference type="InterPro" id="IPR027372">
    <property type="entry name" value="Phytase-like_dom"/>
</dbReference>
<dbReference type="SUPFAM" id="SSF75011">
    <property type="entry name" value="3-carboxy-cis,cis-mucoante lactonizing enzyme"/>
    <property type="match status" value="1"/>
</dbReference>
<evidence type="ECO:0000259" key="2">
    <source>
        <dbReference type="Pfam" id="PF13449"/>
    </source>
</evidence>
<reference evidence="3 4" key="1">
    <citation type="journal article" date="2012" name="Appl. Environ. Microbiol.">
        <title>Draft genome sequence of a psychrotolerant sulfur-oxidizing bacterium, Sulfuricella denitrificans skB26, and proteomic insights into cold adaptation.</title>
        <authorList>
            <person name="Watanabe T."/>
            <person name="Kojima H."/>
            <person name="Fukui M."/>
        </authorList>
    </citation>
    <scope>NUCLEOTIDE SEQUENCE [LARGE SCALE GENOMIC DNA]</scope>
    <source>
        <strain evidence="4">skB26</strain>
    </source>
</reference>
<dbReference type="SUPFAM" id="SSF63829">
    <property type="entry name" value="Calcium-dependent phosphotriesterase"/>
    <property type="match status" value="1"/>
</dbReference>
<dbReference type="STRING" id="1163617.SCD_n02833"/>
<dbReference type="NCBIfam" id="TIGR03370">
    <property type="entry name" value="VPLPA-CTERM"/>
    <property type="match status" value="1"/>
</dbReference>
<keyword evidence="4" id="KW-1185">Reference proteome</keyword>
<evidence type="ECO:0000313" key="4">
    <source>
        <dbReference type="Proteomes" id="UP000015559"/>
    </source>
</evidence>
<dbReference type="InterPro" id="IPR022472">
    <property type="entry name" value="VPLPA-CTERM"/>
</dbReference>